<proteinExistence type="predicted"/>
<comment type="caution">
    <text evidence="3">The sequence shown here is derived from an EMBL/GenBank/DDBJ whole genome shotgun (WGS) entry which is preliminary data.</text>
</comment>
<keyword evidence="2" id="KW-0472">Membrane</keyword>
<organism evidence="3 4">
    <name type="scientific">Podospora didyma</name>
    <dbReference type="NCBI Taxonomy" id="330526"/>
    <lineage>
        <taxon>Eukaryota</taxon>
        <taxon>Fungi</taxon>
        <taxon>Dikarya</taxon>
        <taxon>Ascomycota</taxon>
        <taxon>Pezizomycotina</taxon>
        <taxon>Sordariomycetes</taxon>
        <taxon>Sordariomycetidae</taxon>
        <taxon>Sordariales</taxon>
        <taxon>Podosporaceae</taxon>
        <taxon>Podospora</taxon>
    </lineage>
</organism>
<sequence>MVQKSLTKSQIPKSQIPKSQEAGLASARRNAGRRLALYRTQSAVGRWFSPPYEPRQSQCADLVAGWEERKYIFLLLPRLSSSKSRQLYGGDPHSSRCLMSCLAATNEVRGGVSRTRVACARRNAGRRLALYRTQSAVGRWFSPPYEPRQSQCADLVAGWEESKYIFLLLPRLSSSKSRHLYGGDPHSSRCLMSCLAAANEVRGRVSRTRVAFPLLAPVSWVWYVSVFVSWGLGLGLCLAGTA</sequence>
<keyword evidence="2" id="KW-0812">Transmembrane</keyword>
<accession>A0AAE0NQ94</accession>
<evidence type="ECO:0000313" key="3">
    <source>
        <dbReference type="EMBL" id="KAK3385670.1"/>
    </source>
</evidence>
<protein>
    <submittedName>
        <fullName evidence="3">Uncharacterized protein</fullName>
    </submittedName>
</protein>
<keyword evidence="2" id="KW-1133">Transmembrane helix</keyword>
<dbReference type="Proteomes" id="UP001285441">
    <property type="component" value="Unassembled WGS sequence"/>
</dbReference>
<evidence type="ECO:0000256" key="1">
    <source>
        <dbReference type="SAM" id="MobiDB-lite"/>
    </source>
</evidence>
<reference evidence="3" key="1">
    <citation type="journal article" date="2023" name="Mol. Phylogenet. Evol.">
        <title>Genome-scale phylogeny and comparative genomics of the fungal order Sordariales.</title>
        <authorList>
            <person name="Hensen N."/>
            <person name="Bonometti L."/>
            <person name="Westerberg I."/>
            <person name="Brannstrom I.O."/>
            <person name="Guillou S."/>
            <person name="Cros-Aarteil S."/>
            <person name="Calhoun S."/>
            <person name="Haridas S."/>
            <person name="Kuo A."/>
            <person name="Mondo S."/>
            <person name="Pangilinan J."/>
            <person name="Riley R."/>
            <person name="LaButti K."/>
            <person name="Andreopoulos B."/>
            <person name="Lipzen A."/>
            <person name="Chen C."/>
            <person name="Yan M."/>
            <person name="Daum C."/>
            <person name="Ng V."/>
            <person name="Clum A."/>
            <person name="Steindorff A."/>
            <person name="Ohm R.A."/>
            <person name="Martin F."/>
            <person name="Silar P."/>
            <person name="Natvig D.O."/>
            <person name="Lalanne C."/>
            <person name="Gautier V."/>
            <person name="Ament-Velasquez S.L."/>
            <person name="Kruys A."/>
            <person name="Hutchinson M.I."/>
            <person name="Powell A.J."/>
            <person name="Barry K."/>
            <person name="Miller A.N."/>
            <person name="Grigoriev I.V."/>
            <person name="Debuchy R."/>
            <person name="Gladieux P."/>
            <person name="Hiltunen Thoren M."/>
            <person name="Johannesson H."/>
        </authorList>
    </citation>
    <scope>NUCLEOTIDE SEQUENCE</scope>
    <source>
        <strain evidence="3">CBS 232.78</strain>
    </source>
</reference>
<dbReference type="EMBL" id="JAULSW010000004">
    <property type="protein sequence ID" value="KAK3385670.1"/>
    <property type="molecule type" value="Genomic_DNA"/>
</dbReference>
<keyword evidence="4" id="KW-1185">Reference proteome</keyword>
<name>A0AAE0NQ94_9PEZI</name>
<feature type="compositionally biased region" description="Polar residues" evidence="1">
    <location>
        <begin position="1"/>
        <end position="18"/>
    </location>
</feature>
<evidence type="ECO:0000256" key="2">
    <source>
        <dbReference type="SAM" id="Phobius"/>
    </source>
</evidence>
<reference evidence="3" key="2">
    <citation type="submission" date="2023-06" db="EMBL/GenBank/DDBJ databases">
        <authorList>
            <consortium name="Lawrence Berkeley National Laboratory"/>
            <person name="Haridas S."/>
            <person name="Hensen N."/>
            <person name="Bonometti L."/>
            <person name="Westerberg I."/>
            <person name="Brannstrom I.O."/>
            <person name="Guillou S."/>
            <person name="Cros-Aarteil S."/>
            <person name="Calhoun S."/>
            <person name="Kuo A."/>
            <person name="Mondo S."/>
            <person name="Pangilinan J."/>
            <person name="Riley R."/>
            <person name="LaButti K."/>
            <person name="Andreopoulos B."/>
            <person name="Lipzen A."/>
            <person name="Chen C."/>
            <person name="Yanf M."/>
            <person name="Daum C."/>
            <person name="Ng V."/>
            <person name="Clum A."/>
            <person name="Steindorff A."/>
            <person name="Ohm R."/>
            <person name="Martin F."/>
            <person name="Silar P."/>
            <person name="Natvig D."/>
            <person name="Lalanne C."/>
            <person name="Gautier V."/>
            <person name="Ament-velasquez S.L."/>
            <person name="Kruys A."/>
            <person name="Hutchinson M.I."/>
            <person name="Powell A.J."/>
            <person name="Barry K."/>
            <person name="Miller A.N."/>
            <person name="Grigoriev I.V."/>
            <person name="Debuchy R."/>
            <person name="Gladieux P."/>
            <person name="Thoren M.H."/>
            <person name="Johannesson H."/>
        </authorList>
    </citation>
    <scope>NUCLEOTIDE SEQUENCE</scope>
    <source>
        <strain evidence="3">CBS 232.78</strain>
    </source>
</reference>
<feature type="region of interest" description="Disordered" evidence="1">
    <location>
        <begin position="1"/>
        <end position="25"/>
    </location>
</feature>
<gene>
    <name evidence="3" type="ORF">B0H63DRAFT_186393</name>
</gene>
<dbReference type="AlphaFoldDB" id="A0AAE0NQ94"/>
<evidence type="ECO:0000313" key="4">
    <source>
        <dbReference type="Proteomes" id="UP001285441"/>
    </source>
</evidence>
<feature type="transmembrane region" description="Helical" evidence="2">
    <location>
        <begin position="220"/>
        <end position="239"/>
    </location>
</feature>